<dbReference type="SUPFAM" id="SSF50129">
    <property type="entry name" value="GroES-like"/>
    <property type="match status" value="1"/>
</dbReference>
<dbReference type="Gene3D" id="3.90.180.10">
    <property type="entry name" value="Medium-chain alcohol dehydrogenases, catalytic domain"/>
    <property type="match status" value="1"/>
</dbReference>
<dbReference type="CDD" id="cd05286">
    <property type="entry name" value="QOR2"/>
    <property type="match status" value="1"/>
</dbReference>
<dbReference type="InterPro" id="IPR013149">
    <property type="entry name" value="ADH-like_C"/>
</dbReference>
<name>A0A5B9E9W5_9BACT</name>
<dbReference type="SUPFAM" id="SSF51735">
    <property type="entry name" value="NAD(P)-binding Rossmann-fold domains"/>
    <property type="match status" value="1"/>
</dbReference>
<dbReference type="GO" id="GO:0070402">
    <property type="term" value="F:NADPH binding"/>
    <property type="evidence" value="ECO:0007669"/>
    <property type="project" value="TreeGrafter"/>
</dbReference>
<dbReference type="Pfam" id="PF00107">
    <property type="entry name" value="ADH_zinc_N"/>
    <property type="match status" value="1"/>
</dbReference>
<dbReference type="SMART" id="SM00829">
    <property type="entry name" value="PKS_ER"/>
    <property type="match status" value="1"/>
</dbReference>
<evidence type="ECO:0000256" key="2">
    <source>
        <dbReference type="ARBA" id="ARBA00023002"/>
    </source>
</evidence>
<evidence type="ECO:0000256" key="1">
    <source>
        <dbReference type="ARBA" id="ARBA00022857"/>
    </source>
</evidence>
<dbReference type="Gene3D" id="3.40.50.720">
    <property type="entry name" value="NAD(P)-binding Rossmann-like Domain"/>
    <property type="match status" value="1"/>
</dbReference>
<evidence type="ECO:0000313" key="4">
    <source>
        <dbReference type="EMBL" id="QEE28912.1"/>
    </source>
</evidence>
<dbReference type="KEGG" id="talb:FTW19_13440"/>
<dbReference type="InterPro" id="IPR013154">
    <property type="entry name" value="ADH-like_N"/>
</dbReference>
<keyword evidence="1" id="KW-0521">NADP</keyword>
<dbReference type="InterPro" id="IPR036291">
    <property type="entry name" value="NAD(P)-bd_dom_sf"/>
</dbReference>
<dbReference type="Pfam" id="PF08240">
    <property type="entry name" value="ADH_N"/>
    <property type="match status" value="1"/>
</dbReference>
<protein>
    <submittedName>
        <fullName evidence="4">Quinone oxidoreductase</fullName>
    </submittedName>
</protein>
<dbReference type="PANTHER" id="PTHR48106:SF13">
    <property type="entry name" value="QUINONE OXIDOREDUCTASE-RELATED"/>
    <property type="match status" value="1"/>
</dbReference>
<dbReference type="InterPro" id="IPR047618">
    <property type="entry name" value="QOR-like"/>
</dbReference>
<keyword evidence="5" id="KW-1185">Reference proteome</keyword>
<dbReference type="GO" id="GO:0005829">
    <property type="term" value="C:cytosol"/>
    <property type="evidence" value="ECO:0007669"/>
    <property type="project" value="TreeGrafter"/>
</dbReference>
<dbReference type="GO" id="GO:0003960">
    <property type="term" value="F:quinone reductase (NADPH) activity"/>
    <property type="evidence" value="ECO:0007669"/>
    <property type="project" value="InterPro"/>
</dbReference>
<dbReference type="RefSeq" id="WP_147648110.1">
    <property type="nucleotide sequence ID" value="NZ_CP042806.1"/>
</dbReference>
<dbReference type="PANTHER" id="PTHR48106">
    <property type="entry name" value="QUINONE OXIDOREDUCTASE PIG3-RELATED"/>
    <property type="match status" value="1"/>
</dbReference>
<evidence type="ECO:0000313" key="5">
    <source>
        <dbReference type="Proteomes" id="UP000321820"/>
    </source>
</evidence>
<dbReference type="OrthoDB" id="9792162at2"/>
<dbReference type="AlphaFoldDB" id="A0A5B9E9W5"/>
<reference evidence="4 5" key="1">
    <citation type="submission" date="2019-08" db="EMBL/GenBank/DDBJ databases">
        <title>Complete genome sequence of Terriglobus albidus strain ORNL.</title>
        <authorList>
            <person name="Podar M."/>
        </authorList>
    </citation>
    <scope>NUCLEOTIDE SEQUENCE [LARGE SCALE GENOMIC DNA]</scope>
    <source>
        <strain evidence="4 5">ORNL</strain>
    </source>
</reference>
<gene>
    <name evidence="4" type="ORF">FTW19_13440</name>
</gene>
<dbReference type="GO" id="GO:0035925">
    <property type="term" value="F:mRNA 3'-UTR AU-rich region binding"/>
    <property type="evidence" value="ECO:0007669"/>
    <property type="project" value="TreeGrafter"/>
</dbReference>
<dbReference type="InterPro" id="IPR020843">
    <property type="entry name" value="ER"/>
</dbReference>
<organism evidence="4 5">
    <name type="scientific">Terriglobus albidus</name>
    <dbReference type="NCBI Taxonomy" id="1592106"/>
    <lineage>
        <taxon>Bacteria</taxon>
        <taxon>Pseudomonadati</taxon>
        <taxon>Acidobacteriota</taxon>
        <taxon>Terriglobia</taxon>
        <taxon>Terriglobales</taxon>
        <taxon>Acidobacteriaceae</taxon>
        <taxon>Terriglobus</taxon>
    </lineage>
</organism>
<proteinExistence type="predicted"/>
<sequence length="324" mass="34743">MKAIQVQVPGGPEVLQLRELPDPVPKFAEVLIRVHTSGVNFIDVYYRQGHYKAPLPFIPGGEGAGYVQALGEGVTGLSIGDAVAWFGPLGSYAEKVAIPADRVVPVPFGMDLENAAALMIQGVTAYFLSHLTFPLKPGSTALVHAAAGGVGYLLTQMAKLAGATVFATVSTPEKAGLAREAGADHVILYTQTKFDEEVVRVTNGAKLDVVYDGVGQSTFEQSLRCLRPRGLLALYGASSGAVPPFDLSRLAPMGSLFITRPVSIDYVRTREQLISIMEPIFEMYQSGKLKLLVRPPYTLEEASKAHIELESRRSTGKLLLSICG</sequence>
<dbReference type="FunFam" id="3.40.50.720:FF:000053">
    <property type="entry name" value="Quinone oxidoreductase 1"/>
    <property type="match status" value="1"/>
</dbReference>
<dbReference type="InterPro" id="IPR011032">
    <property type="entry name" value="GroES-like_sf"/>
</dbReference>
<feature type="domain" description="Enoyl reductase (ER)" evidence="3">
    <location>
        <begin position="10"/>
        <end position="320"/>
    </location>
</feature>
<evidence type="ECO:0000259" key="3">
    <source>
        <dbReference type="SMART" id="SM00829"/>
    </source>
</evidence>
<dbReference type="EMBL" id="CP042806">
    <property type="protein sequence ID" value="QEE28912.1"/>
    <property type="molecule type" value="Genomic_DNA"/>
</dbReference>
<dbReference type="Proteomes" id="UP000321820">
    <property type="component" value="Chromosome"/>
</dbReference>
<keyword evidence="2" id="KW-0560">Oxidoreductase</keyword>
<accession>A0A5B9E9W5</accession>